<dbReference type="PANTHER" id="PTHR42776:SF27">
    <property type="entry name" value="DIPEPTIDYL PEPTIDASE FAMILY MEMBER 6"/>
    <property type="match status" value="1"/>
</dbReference>
<dbReference type="EMBL" id="CAJNOO010001207">
    <property type="protein sequence ID" value="CAF1114826.1"/>
    <property type="molecule type" value="Genomic_DNA"/>
</dbReference>
<dbReference type="EMBL" id="CAJOBD010000700">
    <property type="protein sequence ID" value="CAF3707890.1"/>
    <property type="molecule type" value="Genomic_DNA"/>
</dbReference>
<evidence type="ECO:0000313" key="5">
    <source>
        <dbReference type="EMBL" id="CAF3699010.1"/>
    </source>
</evidence>
<dbReference type="Proteomes" id="UP000663882">
    <property type="component" value="Unassembled WGS sequence"/>
</dbReference>
<comment type="caution">
    <text evidence="3">The sequence shown here is derived from an EMBL/GenBank/DDBJ whole genome shotgun (WGS) entry which is preliminary data.</text>
</comment>
<dbReference type="Proteomes" id="UP000663823">
    <property type="component" value="Unassembled WGS sequence"/>
</dbReference>
<dbReference type="AlphaFoldDB" id="A0A814Q6M6"/>
<dbReference type="PANTHER" id="PTHR42776">
    <property type="entry name" value="SERINE PEPTIDASE S9 FAMILY MEMBER"/>
    <property type="match status" value="1"/>
</dbReference>
<gene>
    <name evidence="7" type="ORF">FNK824_LOCUS24126</name>
    <name evidence="6" type="ORF">JBS370_LOCUS9946</name>
    <name evidence="5" type="ORF">OTI717_LOCUS12399</name>
    <name evidence="3" type="ORF">RFH988_LOCUS20033</name>
    <name evidence="4" type="ORF">SEV965_LOCUS22653</name>
    <name evidence="2" type="ORF">ZHD862_LOCUS16611</name>
</gene>
<dbReference type="EMBL" id="CAJNOU010001617">
    <property type="protein sequence ID" value="CAF1230141.1"/>
    <property type="molecule type" value="Genomic_DNA"/>
</dbReference>
<evidence type="ECO:0000256" key="1">
    <source>
        <dbReference type="ARBA" id="ARBA00022801"/>
    </source>
</evidence>
<dbReference type="EMBL" id="CAJOAX010001247">
    <property type="protein sequence ID" value="CAF3699010.1"/>
    <property type="molecule type" value="Genomic_DNA"/>
</dbReference>
<dbReference type="EMBL" id="CAJNOT010000791">
    <property type="protein sequence ID" value="CAF1081516.1"/>
    <property type="molecule type" value="Genomic_DNA"/>
</dbReference>
<evidence type="ECO:0000313" key="4">
    <source>
        <dbReference type="EMBL" id="CAF1230141.1"/>
    </source>
</evidence>
<evidence type="ECO:0000313" key="6">
    <source>
        <dbReference type="EMBL" id="CAF3707890.1"/>
    </source>
</evidence>
<dbReference type="Proteomes" id="UP000663889">
    <property type="component" value="Unassembled WGS sequence"/>
</dbReference>
<evidence type="ECO:0000313" key="7">
    <source>
        <dbReference type="EMBL" id="CAF3967270.1"/>
    </source>
</evidence>
<evidence type="ECO:0000313" key="2">
    <source>
        <dbReference type="EMBL" id="CAF1081516.1"/>
    </source>
</evidence>
<keyword evidence="1" id="KW-0378">Hydrolase</keyword>
<dbReference type="Proteomes" id="UP000663874">
    <property type="component" value="Unassembled WGS sequence"/>
</dbReference>
<dbReference type="EMBL" id="CAJOBE010005286">
    <property type="protein sequence ID" value="CAF3967270.1"/>
    <property type="molecule type" value="Genomic_DNA"/>
</dbReference>
<dbReference type="Proteomes" id="UP000663836">
    <property type="component" value="Unassembled WGS sequence"/>
</dbReference>
<sequence length="252" mass="28562">MNHSPTIPFRLTNNQAYEEELTWFNNEEFFFTVSGYGSIEGPYKDSQGRLYSMNVVNGRIERWADKFKGQIEGFALLQEGRDGVVILGQLGTEIQIFTQLSANAELIKRTGWNGSYELIVTASGGNSSTIAFIHSSFDVPQEVYFINNINELSSAQAITSENKLFTERNLPKGKLYRWTNEDDKTEIEGILLYPPENFEQKNLPLLVLIHGGPYTADLNMFRADWYTCAGMMATEGWLVLQPNYRGSSGMFM</sequence>
<organism evidence="3 8">
    <name type="scientific">Rotaria sordida</name>
    <dbReference type="NCBI Taxonomy" id="392033"/>
    <lineage>
        <taxon>Eukaryota</taxon>
        <taxon>Metazoa</taxon>
        <taxon>Spiralia</taxon>
        <taxon>Gnathifera</taxon>
        <taxon>Rotifera</taxon>
        <taxon>Eurotatoria</taxon>
        <taxon>Bdelloidea</taxon>
        <taxon>Philodinida</taxon>
        <taxon>Philodinidae</taxon>
        <taxon>Rotaria</taxon>
    </lineage>
</organism>
<dbReference type="SUPFAM" id="SSF53474">
    <property type="entry name" value="alpha/beta-Hydrolases"/>
    <property type="match status" value="1"/>
</dbReference>
<dbReference type="OrthoDB" id="416344at2759"/>
<dbReference type="GO" id="GO:0004252">
    <property type="term" value="F:serine-type endopeptidase activity"/>
    <property type="evidence" value="ECO:0007669"/>
    <property type="project" value="TreeGrafter"/>
</dbReference>
<dbReference type="Gene3D" id="3.40.50.1820">
    <property type="entry name" value="alpha/beta hydrolase"/>
    <property type="match status" value="1"/>
</dbReference>
<protein>
    <submittedName>
        <fullName evidence="3">Uncharacterized protein</fullName>
    </submittedName>
</protein>
<evidence type="ECO:0000313" key="8">
    <source>
        <dbReference type="Proteomes" id="UP000663882"/>
    </source>
</evidence>
<evidence type="ECO:0000313" key="3">
    <source>
        <dbReference type="EMBL" id="CAF1114826.1"/>
    </source>
</evidence>
<accession>A0A814Q6M6</accession>
<proteinExistence type="predicted"/>
<dbReference type="InterPro" id="IPR029058">
    <property type="entry name" value="AB_hydrolase_fold"/>
</dbReference>
<dbReference type="Proteomes" id="UP000663864">
    <property type="component" value="Unassembled WGS sequence"/>
</dbReference>
<name>A0A814Q6M6_9BILA</name>
<reference evidence="3" key="1">
    <citation type="submission" date="2021-02" db="EMBL/GenBank/DDBJ databases">
        <authorList>
            <person name="Nowell W R."/>
        </authorList>
    </citation>
    <scope>NUCLEOTIDE SEQUENCE</scope>
</reference>